<evidence type="ECO:0000313" key="1">
    <source>
        <dbReference type="EMBL" id="MET3658642.1"/>
    </source>
</evidence>
<accession>A0ABV2KC67</accession>
<dbReference type="RefSeq" id="WP_354314321.1">
    <property type="nucleotide sequence ID" value="NZ_JBEPME010000006.1"/>
</dbReference>
<proteinExistence type="predicted"/>
<keyword evidence="2" id="KW-1185">Reference proteome</keyword>
<sequence length="70" mass="8044">MKFVYFNDTGREVSIHPATEAHGTKCDMSTIHPLEVRTFILPENTYPWVKMWDYGEERGLSILVSPQSAD</sequence>
<dbReference type="Proteomes" id="UP001549104">
    <property type="component" value="Unassembled WGS sequence"/>
</dbReference>
<reference evidence="1 2" key="1">
    <citation type="submission" date="2024-06" db="EMBL/GenBank/DDBJ databases">
        <title>Sorghum-associated microbial communities from plants grown in Nebraska, USA.</title>
        <authorList>
            <person name="Schachtman D."/>
        </authorList>
    </citation>
    <scope>NUCLEOTIDE SEQUENCE [LARGE SCALE GENOMIC DNA]</scope>
    <source>
        <strain evidence="1 2">1288</strain>
    </source>
</reference>
<protein>
    <submittedName>
        <fullName evidence="1">Uncharacterized protein</fullName>
    </submittedName>
</protein>
<gene>
    <name evidence="1" type="ORF">ABIC55_003760</name>
</gene>
<dbReference type="EMBL" id="JBEPME010000006">
    <property type="protein sequence ID" value="MET3658642.1"/>
    <property type="molecule type" value="Genomic_DNA"/>
</dbReference>
<organism evidence="1 2">
    <name type="scientific">Sporosarcina psychrophila</name>
    <name type="common">Bacillus psychrophilus</name>
    <dbReference type="NCBI Taxonomy" id="1476"/>
    <lineage>
        <taxon>Bacteria</taxon>
        <taxon>Bacillati</taxon>
        <taxon>Bacillota</taxon>
        <taxon>Bacilli</taxon>
        <taxon>Bacillales</taxon>
        <taxon>Caryophanaceae</taxon>
        <taxon>Sporosarcina</taxon>
    </lineage>
</organism>
<comment type="caution">
    <text evidence="1">The sequence shown here is derived from an EMBL/GenBank/DDBJ whole genome shotgun (WGS) entry which is preliminary data.</text>
</comment>
<evidence type="ECO:0000313" key="2">
    <source>
        <dbReference type="Proteomes" id="UP001549104"/>
    </source>
</evidence>
<name>A0ABV2KC67_SPOPS</name>